<keyword evidence="3" id="KW-1185">Reference proteome</keyword>
<dbReference type="Proteomes" id="UP000012960">
    <property type="component" value="Unplaced"/>
</dbReference>
<keyword evidence="1" id="KW-0472">Membrane</keyword>
<dbReference type="Pfam" id="PF12056">
    <property type="entry name" value="DUF3537"/>
    <property type="match status" value="1"/>
</dbReference>
<feature type="transmembrane region" description="Helical" evidence="1">
    <location>
        <begin position="12"/>
        <end position="33"/>
    </location>
</feature>
<name>A0A804J3L8_MUSAM</name>
<proteinExistence type="predicted"/>
<dbReference type="Gramene" id="Ma05_t12280.1">
    <property type="protein sequence ID" value="Ma05_p12280.1"/>
    <property type="gene ID" value="Ma05_g12280"/>
</dbReference>
<dbReference type="AlphaFoldDB" id="A0A804J3L8"/>
<dbReference type="InterPro" id="IPR021924">
    <property type="entry name" value="DUF3537"/>
</dbReference>
<evidence type="ECO:0000256" key="1">
    <source>
        <dbReference type="SAM" id="Phobius"/>
    </source>
</evidence>
<evidence type="ECO:0000313" key="3">
    <source>
        <dbReference type="Proteomes" id="UP000012960"/>
    </source>
</evidence>
<keyword evidence="1" id="KW-0812">Transmembrane</keyword>
<dbReference type="EnsemblPlants" id="Ma05_t12280.1">
    <property type="protein sequence ID" value="Ma05_p12280.1"/>
    <property type="gene ID" value="Ma05_g12280"/>
</dbReference>
<organism evidence="2 3">
    <name type="scientific">Musa acuminata subsp. malaccensis</name>
    <name type="common">Wild banana</name>
    <name type="synonym">Musa malaccensis</name>
    <dbReference type="NCBI Taxonomy" id="214687"/>
    <lineage>
        <taxon>Eukaryota</taxon>
        <taxon>Viridiplantae</taxon>
        <taxon>Streptophyta</taxon>
        <taxon>Embryophyta</taxon>
        <taxon>Tracheophyta</taxon>
        <taxon>Spermatophyta</taxon>
        <taxon>Magnoliopsida</taxon>
        <taxon>Liliopsida</taxon>
        <taxon>Zingiberales</taxon>
        <taxon>Musaceae</taxon>
        <taxon>Musa</taxon>
    </lineage>
</organism>
<sequence>MCIDQSNARHAVVSWSLFLLLGVFVPTASHFVFSYAPTHPAYDVVV</sequence>
<keyword evidence="1" id="KW-1133">Transmembrane helix</keyword>
<evidence type="ECO:0000313" key="2">
    <source>
        <dbReference type="EnsemblPlants" id="Ma05_p12280.1"/>
    </source>
</evidence>
<accession>A0A804J3L8</accession>
<reference evidence="2" key="1">
    <citation type="submission" date="2021-05" db="UniProtKB">
        <authorList>
            <consortium name="EnsemblPlants"/>
        </authorList>
    </citation>
    <scope>IDENTIFICATION</scope>
    <source>
        <strain evidence="2">subsp. malaccensis</strain>
    </source>
</reference>
<protein>
    <submittedName>
        <fullName evidence="2">Uncharacterized protein</fullName>
    </submittedName>
</protein>
<dbReference type="InParanoid" id="A0A804J3L8"/>